<protein>
    <submittedName>
        <fullName evidence="1">Uncharacterized protein</fullName>
    </submittedName>
</protein>
<dbReference type="EMBL" id="JBDFQZ010000011">
    <property type="protein sequence ID" value="KAK9677801.1"/>
    <property type="molecule type" value="Genomic_DNA"/>
</dbReference>
<dbReference type="PANTHER" id="PTHR36388">
    <property type="entry name" value="OS02G0469000 PROTEIN"/>
    <property type="match status" value="1"/>
</dbReference>
<dbReference type="AlphaFoldDB" id="A0AAW1HM48"/>
<dbReference type="Proteomes" id="UP001443914">
    <property type="component" value="Unassembled WGS sequence"/>
</dbReference>
<evidence type="ECO:0000313" key="2">
    <source>
        <dbReference type="Proteomes" id="UP001443914"/>
    </source>
</evidence>
<comment type="caution">
    <text evidence="1">The sequence shown here is derived from an EMBL/GenBank/DDBJ whole genome shotgun (WGS) entry which is preliminary data.</text>
</comment>
<proteinExistence type="predicted"/>
<name>A0AAW1HM48_SAPOF</name>
<keyword evidence="2" id="KW-1185">Reference proteome</keyword>
<accession>A0AAW1HM48</accession>
<reference evidence="1" key="1">
    <citation type="submission" date="2024-03" db="EMBL/GenBank/DDBJ databases">
        <title>WGS assembly of Saponaria officinalis var. Norfolk2.</title>
        <authorList>
            <person name="Jenkins J."/>
            <person name="Shu S."/>
            <person name="Grimwood J."/>
            <person name="Barry K."/>
            <person name="Goodstein D."/>
            <person name="Schmutz J."/>
            <person name="Leebens-Mack J."/>
            <person name="Osbourn A."/>
        </authorList>
    </citation>
    <scope>NUCLEOTIDE SEQUENCE [LARGE SCALE GENOMIC DNA]</scope>
    <source>
        <strain evidence="1">JIC</strain>
    </source>
</reference>
<dbReference type="PANTHER" id="PTHR36388:SF1">
    <property type="entry name" value="OS02G0469000 PROTEIN"/>
    <property type="match status" value="1"/>
</dbReference>
<evidence type="ECO:0000313" key="1">
    <source>
        <dbReference type="EMBL" id="KAK9677801.1"/>
    </source>
</evidence>
<sequence>MAIVDHDMMDFSGLSSVSGSFPNEDVDSNSTTDWCSIKTTLLQIVSSQSGPFGSVPDQERPTFGTGFRDDMYLREREHILQTVNIRGGPIVTWDMEDDFRPSYIEDVYTVESNDTAKELARGSNPPGLDESFSRMDLGSTTRKMEESPSEDIFRVWDLGISDEQDDVTQLLGTTFVDDIPFLIQPHPDDSTAWKDNLAARVAHISLKENSR</sequence>
<organism evidence="1 2">
    <name type="scientific">Saponaria officinalis</name>
    <name type="common">Common soapwort</name>
    <name type="synonym">Lychnis saponaria</name>
    <dbReference type="NCBI Taxonomy" id="3572"/>
    <lineage>
        <taxon>Eukaryota</taxon>
        <taxon>Viridiplantae</taxon>
        <taxon>Streptophyta</taxon>
        <taxon>Embryophyta</taxon>
        <taxon>Tracheophyta</taxon>
        <taxon>Spermatophyta</taxon>
        <taxon>Magnoliopsida</taxon>
        <taxon>eudicotyledons</taxon>
        <taxon>Gunneridae</taxon>
        <taxon>Pentapetalae</taxon>
        <taxon>Caryophyllales</taxon>
        <taxon>Caryophyllaceae</taxon>
        <taxon>Caryophylleae</taxon>
        <taxon>Saponaria</taxon>
    </lineage>
</organism>
<gene>
    <name evidence="1" type="ORF">RND81_11G168400</name>
</gene>